<feature type="compositionally biased region" description="Low complexity" evidence="1">
    <location>
        <begin position="30"/>
        <end position="43"/>
    </location>
</feature>
<organism evidence="2 3">
    <name type="scientific">Blastococcus saxobsidens</name>
    <dbReference type="NCBI Taxonomy" id="138336"/>
    <lineage>
        <taxon>Bacteria</taxon>
        <taxon>Bacillati</taxon>
        <taxon>Actinomycetota</taxon>
        <taxon>Actinomycetes</taxon>
        <taxon>Geodermatophilales</taxon>
        <taxon>Geodermatophilaceae</taxon>
        <taxon>Blastococcus</taxon>
    </lineage>
</organism>
<dbReference type="EMBL" id="SHKV01000001">
    <property type="protein sequence ID" value="RZU33428.1"/>
    <property type="molecule type" value="Genomic_DNA"/>
</dbReference>
<sequence length="72" mass="7304">MLSTLLVIGGVLVGLLVLLAVIVSLSARPATATRTTPGGTRTPVWAADAGRPHPDAWSAPVASTTSEMPAVR</sequence>
<name>A0A4Q7Y9F8_9ACTN</name>
<comment type="caution">
    <text evidence="2">The sequence shown here is derived from an EMBL/GenBank/DDBJ whole genome shotgun (WGS) entry which is preliminary data.</text>
</comment>
<evidence type="ECO:0000313" key="2">
    <source>
        <dbReference type="EMBL" id="RZU33428.1"/>
    </source>
</evidence>
<dbReference type="AlphaFoldDB" id="A0A4Q7Y9F8"/>
<reference evidence="2 3" key="1">
    <citation type="submission" date="2019-02" db="EMBL/GenBank/DDBJ databases">
        <title>Sequencing the genomes of 1000 actinobacteria strains.</title>
        <authorList>
            <person name="Klenk H.-P."/>
        </authorList>
    </citation>
    <scope>NUCLEOTIDE SEQUENCE [LARGE SCALE GENOMIC DNA]</scope>
    <source>
        <strain evidence="2 3">DSM 44509</strain>
    </source>
</reference>
<accession>A0A4Q7Y9F8</accession>
<protein>
    <submittedName>
        <fullName evidence="2">Uncharacterized protein</fullName>
    </submittedName>
</protein>
<evidence type="ECO:0000256" key="1">
    <source>
        <dbReference type="SAM" id="MobiDB-lite"/>
    </source>
</evidence>
<proteinExistence type="predicted"/>
<feature type="compositionally biased region" description="Polar residues" evidence="1">
    <location>
        <begin position="61"/>
        <end position="72"/>
    </location>
</feature>
<keyword evidence="3" id="KW-1185">Reference proteome</keyword>
<evidence type="ECO:0000313" key="3">
    <source>
        <dbReference type="Proteomes" id="UP000292507"/>
    </source>
</evidence>
<dbReference type="Proteomes" id="UP000292507">
    <property type="component" value="Unassembled WGS sequence"/>
</dbReference>
<gene>
    <name evidence="2" type="ORF">BKA19_3155</name>
</gene>
<feature type="region of interest" description="Disordered" evidence="1">
    <location>
        <begin position="30"/>
        <end position="72"/>
    </location>
</feature>
<dbReference type="RefSeq" id="WP_104526810.1">
    <property type="nucleotide sequence ID" value="NZ_POQT01000002.1"/>
</dbReference>